<evidence type="ECO:0000313" key="3">
    <source>
        <dbReference type="EMBL" id="JAV72325.1"/>
    </source>
</evidence>
<dbReference type="PANTHER" id="PTHR43157">
    <property type="entry name" value="PHOSPHATIDYLINOSITOL-GLYCAN BIOSYNTHESIS CLASS F PROTEIN-RELATED"/>
    <property type="match status" value="1"/>
</dbReference>
<dbReference type="Pfam" id="PF00106">
    <property type="entry name" value="adh_short"/>
    <property type="match status" value="1"/>
</dbReference>
<dbReference type="EMBL" id="GEZM01057457">
    <property type="protein sequence ID" value="JAV72326.1"/>
    <property type="molecule type" value="Transcribed_RNA"/>
</dbReference>
<dbReference type="InterPro" id="IPR002347">
    <property type="entry name" value="SDR_fam"/>
</dbReference>
<keyword evidence="1" id="KW-0560">Oxidoreductase</keyword>
<dbReference type="PRINTS" id="PR00081">
    <property type="entry name" value="GDHRDH"/>
</dbReference>
<accession>A0A1Y1LK58</accession>
<evidence type="ECO:0000256" key="2">
    <source>
        <dbReference type="RuleBase" id="RU000363"/>
    </source>
</evidence>
<dbReference type="PRINTS" id="PR00080">
    <property type="entry name" value="SDRFAMILY"/>
</dbReference>
<dbReference type="GO" id="GO:0016491">
    <property type="term" value="F:oxidoreductase activity"/>
    <property type="evidence" value="ECO:0007669"/>
    <property type="project" value="UniProtKB-KW"/>
</dbReference>
<evidence type="ECO:0000256" key="1">
    <source>
        <dbReference type="ARBA" id="ARBA00023002"/>
    </source>
</evidence>
<dbReference type="AlphaFoldDB" id="A0A1Y1LK58"/>
<dbReference type="EMBL" id="GEZM01057458">
    <property type="protein sequence ID" value="JAV72325.1"/>
    <property type="molecule type" value="Transcribed_RNA"/>
</dbReference>
<organism evidence="3">
    <name type="scientific">Photinus pyralis</name>
    <name type="common">Common eastern firefly</name>
    <name type="synonym">Lampyris pyralis</name>
    <dbReference type="NCBI Taxonomy" id="7054"/>
    <lineage>
        <taxon>Eukaryota</taxon>
        <taxon>Metazoa</taxon>
        <taxon>Ecdysozoa</taxon>
        <taxon>Arthropoda</taxon>
        <taxon>Hexapoda</taxon>
        <taxon>Insecta</taxon>
        <taxon>Pterygota</taxon>
        <taxon>Neoptera</taxon>
        <taxon>Endopterygota</taxon>
        <taxon>Coleoptera</taxon>
        <taxon>Polyphaga</taxon>
        <taxon>Elateriformia</taxon>
        <taxon>Elateroidea</taxon>
        <taxon>Lampyridae</taxon>
        <taxon>Lampyrinae</taxon>
        <taxon>Photinus</taxon>
    </lineage>
</organism>
<dbReference type="SUPFAM" id="SSF51735">
    <property type="entry name" value="NAD(P)-binding Rossmann-fold domains"/>
    <property type="match status" value="1"/>
</dbReference>
<dbReference type="InterPro" id="IPR036291">
    <property type="entry name" value="NAD(P)-bd_dom_sf"/>
</dbReference>
<proteinExistence type="inferred from homology"/>
<protein>
    <submittedName>
        <fullName evidence="3">Uncharacterized protein</fullName>
    </submittedName>
</protein>
<sequence>MGLSHTKCVSTARLDGKTVIVTGSNTGIGKFTVQDFYKRGTRVIMACRNAEKARQAAEDIKKSCEDLQQLGQIEIVNLDLSSLDSVSDCANKLLECEDKINILVNNAGVMMCPKTKTKDGFEMQIGTNHFGHFLFTLLLLPRIIKSAPSRIVNVSSAAQAKGSINFEDLNFDVREYSPLNAYRQSKLANVLFTKELARKLDESHIENVTVYSLHPGVIVTELGRHLDDTYFRGFTLMLSPFRVFMKNVEQGAQTSIYCSVDESAGKETGLYYAECAVAEPCANAKDMEAAKKLWDVSFKSVGLEEDYKPFLAK</sequence>
<dbReference type="Gene3D" id="3.40.50.720">
    <property type="entry name" value="NAD(P)-binding Rossmann-like Domain"/>
    <property type="match status" value="1"/>
</dbReference>
<name>A0A1Y1LK58_PHOPY</name>
<comment type="similarity">
    <text evidence="2">Belongs to the short-chain dehydrogenases/reductases (SDR) family.</text>
</comment>
<dbReference type="PANTHER" id="PTHR43157:SF73">
    <property type="entry name" value="WW DOMAIN-CONTAINING OXIDOREDUCTASE-LIKE PROTEIN"/>
    <property type="match status" value="1"/>
</dbReference>
<reference evidence="3" key="1">
    <citation type="journal article" date="2016" name="Sci. Rep.">
        <title>Molecular characterization of firefly nuptial gifts: a multi-omics approach sheds light on postcopulatory sexual selection.</title>
        <authorList>
            <person name="Al-Wathiqui N."/>
            <person name="Fallon T.R."/>
            <person name="South A."/>
            <person name="Weng J.K."/>
            <person name="Lewis S.M."/>
        </authorList>
    </citation>
    <scope>NUCLEOTIDE SEQUENCE</scope>
</reference>